<evidence type="ECO:0000256" key="3">
    <source>
        <dbReference type="ARBA" id="ARBA00022989"/>
    </source>
</evidence>
<dbReference type="EMBL" id="BPQB01000008">
    <property type="protein sequence ID" value="GJE88177.1"/>
    <property type="molecule type" value="Genomic_DNA"/>
</dbReference>
<keyword evidence="4 5" id="KW-0472">Membrane</keyword>
<dbReference type="PANTHER" id="PTHR23502">
    <property type="entry name" value="MAJOR FACILITATOR SUPERFAMILY"/>
    <property type="match status" value="1"/>
</dbReference>
<feature type="transmembrane region" description="Helical" evidence="5">
    <location>
        <begin position="34"/>
        <end position="58"/>
    </location>
</feature>
<dbReference type="InterPro" id="IPR020846">
    <property type="entry name" value="MFS_dom"/>
</dbReference>
<comment type="caution">
    <text evidence="7">The sequence shown here is derived from an EMBL/GenBank/DDBJ whole genome shotgun (WGS) entry which is preliminary data.</text>
</comment>
<gene>
    <name evidence="7" type="ORF">PsYK624_042600</name>
</gene>
<dbReference type="InterPro" id="IPR011701">
    <property type="entry name" value="MFS"/>
</dbReference>
<feature type="transmembrane region" description="Helical" evidence="5">
    <location>
        <begin position="70"/>
        <end position="92"/>
    </location>
</feature>
<dbReference type="Pfam" id="PF07690">
    <property type="entry name" value="MFS_1"/>
    <property type="match status" value="1"/>
</dbReference>
<dbReference type="PROSITE" id="PS50850">
    <property type="entry name" value="MFS"/>
    <property type="match status" value="1"/>
</dbReference>
<dbReference type="GO" id="GO:0005886">
    <property type="term" value="C:plasma membrane"/>
    <property type="evidence" value="ECO:0007669"/>
    <property type="project" value="TreeGrafter"/>
</dbReference>
<evidence type="ECO:0000256" key="1">
    <source>
        <dbReference type="ARBA" id="ARBA00004141"/>
    </source>
</evidence>
<keyword evidence="8" id="KW-1185">Reference proteome</keyword>
<name>A0A9P3G334_9APHY</name>
<feature type="transmembrane region" description="Helical" evidence="5">
    <location>
        <begin position="249"/>
        <end position="272"/>
    </location>
</feature>
<dbReference type="Proteomes" id="UP000703269">
    <property type="component" value="Unassembled WGS sequence"/>
</dbReference>
<evidence type="ECO:0000256" key="2">
    <source>
        <dbReference type="ARBA" id="ARBA00022692"/>
    </source>
</evidence>
<feature type="transmembrane region" description="Helical" evidence="5">
    <location>
        <begin position="284"/>
        <end position="308"/>
    </location>
</feature>
<dbReference type="SUPFAM" id="SSF103473">
    <property type="entry name" value="MFS general substrate transporter"/>
    <property type="match status" value="1"/>
</dbReference>
<feature type="transmembrane region" description="Helical" evidence="5">
    <location>
        <begin position="329"/>
        <end position="351"/>
    </location>
</feature>
<dbReference type="OrthoDB" id="3066029at2759"/>
<dbReference type="AlphaFoldDB" id="A0A9P3G334"/>
<feature type="transmembrane region" description="Helical" evidence="5">
    <location>
        <begin position="357"/>
        <end position="379"/>
    </location>
</feature>
<proteinExistence type="predicted"/>
<evidence type="ECO:0000313" key="7">
    <source>
        <dbReference type="EMBL" id="GJE88177.1"/>
    </source>
</evidence>
<dbReference type="InterPro" id="IPR036259">
    <property type="entry name" value="MFS_trans_sf"/>
</dbReference>
<dbReference type="GO" id="GO:0022857">
    <property type="term" value="F:transmembrane transporter activity"/>
    <property type="evidence" value="ECO:0007669"/>
    <property type="project" value="InterPro"/>
</dbReference>
<protein>
    <submittedName>
        <fullName evidence="7">MFS general substrate transporter</fullName>
    </submittedName>
</protein>
<evidence type="ECO:0000259" key="6">
    <source>
        <dbReference type="PROSITE" id="PS50850"/>
    </source>
</evidence>
<feature type="transmembrane region" description="Helical" evidence="5">
    <location>
        <begin position="126"/>
        <end position="150"/>
    </location>
</feature>
<feature type="transmembrane region" description="Helical" evidence="5">
    <location>
        <begin position="191"/>
        <end position="208"/>
    </location>
</feature>
<reference evidence="7 8" key="1">
    <citation type="submission" date="2021-08" db="EMBL/GenBank/DDBJ databases">
        <title>Draft Genome Sequence of Phanerochaete sordida strain YK-624.</title>
        <authorList>
            <person name="Mori T."/>
            <person name="Dohra H."/>
            <person name="Suzuki T."/>
            <person name="Kawagishi H."/>
            <person name="Hirai H."/>
        </authorList>
    </citation>
    <scope>NUCLEOTIDE SEQUENCE [LARGE SCALE GENOMIC DNA]</scope>
    <source>
        <strain evidence="7 8">YK-624</strain>
    </source>
</reference>
<evidence type="ECO:0000313" key="8">
    <source>
        <dbReference type="Proteomes" id="UP000703269"/>
    </source>
</evidence>
<feature type="transmembrane region" description="Helical" evidence="5">
    <location>
        <begin position="423"/>
        <end position="447"/>
    </location>
</feature>
<evidence type="ECO:0000256" key="4">
    <source>
        <dbReference type="ARBA" id="ARBA00023136"/>
    </source>
</evidence>
<dbReference type="Gene3D" id="1.20.1250.20">
    <property type="entry name" value="MFS general substrate transporter like domains"/>
    <property type="match status" value="1"/>
</dbReference>
<sequence>MASEQTPLLRDTEEQAALNHDKIYDRFSPSRKSVIVAVTAVAATFPLFASGSFIPLIPQIAQDLNSTGEVVSLAVSLSILANAIGSLTWAAYSGFYGRKGVILWSMATMAVGSFGAGAARTISELLVWRIVQAFGASSGLSVGTGVLADIYRLEERGTSSGIFFGAILFGMSIAPAIGGVTAHYYSWRTTQYGLCVAGILSFLLTLCFQPETAWPGARGVDKLIEKEGRSRWVWLNPFGSIALLRSPNVSLLSISQGLVVLTDYALLVPIAYTIAAKYHITNEAVIGALCIPVGVGNIVGSTYIGRLSDAIVVAMREKRGGVWVPEDRLRATAFGGLVLAPLSVVASGAVTQYADDGMWMMLLNFFCLFLNGFGVAAVFQPGNAYLVDILHSRSAEVTAANMACRNLVVAATVGFILPSINNFGIFATFTGSAVCAWIGYGLVVLVLHYGGRMRDWVDLGFSTSASN</sequence>
<feature type="domain" description="Major facilitator superfamily (MFS) profile" evidence="6">
    <location>
        <begin position="35"/>
        <end position="451"/>
    </location>
</feature>
<feature type="transmembrane region" description="Helical" evidence="5">
    <location>
        <begin position="101"/>
        <end position="120"/>
    </location>
</feature>
<evidence type="ECO:0000256" key="5">
    <source>
        <dbReference type="SAM" id="Phobius"/>
    </source>
</evidence>
<keyword evidence="3 5" id="KW-1133">Transmembrane helix</keyword>
<feature type="transmembrane region" description="Helical" evidence="5">
    <location>
        <begin position="162"/>
        <end position="185"/>
    </location>
</feature>
<comment type="subcellular location">
    <subcellularLocation>
        <location evidence="1">Membrane</location>
        <topology evidence="1">Multi-pass membrane protein</topology>
    </subcellularLocation>
</comment>
<keyword evidence="2 5" id="KW-0812">Transmembrane</keyword>
<accession>A0A9P3G334</accession>
<organism evidence="7 8">
    <name type="scientific">Phanerochaete sordida</name>
    <dbReference type="NCBI Taxonomy" id="48140"/>
    <lineage>
        <taxon>Eukaryota</taxon>
        <taxon>Fungi</taxon>
        <taxon>Dikarya</taxon>
        <taxon>Basidiomycota</taxon>
        <taxon>Agaricomycotina</taxon>
        <taxon>Agaricomycetes</taxon>
        <taxon>Polyporales</taxon>
        <taxon>Phanerochaetaceae</taxon>
        <taxon>Phanerochaete</taxon>
    </lineage>
</organism>
<dbReference type="PANTHER" id="PTHR23502:SF64">
    <property type="entry name" value="TRANSPORTER, PUTATIVE (AFU_ORTHOLOGUE AFUA_3G11760)-RELATED"/>
    <property type="match status" value="1"/>
</dbReference>